<dbReference type="InterPro" id="IPR018511">
    <property type="entry name" value="Hemolysin-typ_Ca-bd_CS"/>
</dbReference>
<dbReference type="InterPro" id="IPR050546">
    <property type="entry name" value="Glycosyl_Hydrlase_16"/>
</dbReference>
<dbReference type="InterPro" id="IPR001343">
    <property type="entry name" value="Hemolysn_Ca-bd"/>
</dbReference>
<dbReference type="SUPFAM" id="SSF49899">
    <property type="entry name" value="Concanavalin A-like lectins/glucanases"/>
    <property type="match status" value="1"/>
</dbReference>
<dbReference type="PANTHER" id="PTHR10963">
    <property type="entry name" value="GLYCOSYL HYDROLASE-RELATED"/>
    <property type="match status" value="1"/>
</dbReference>
<dbReference type="PROSITE" id="PS00330">
    <property type="entry name" value="HEMOLYSIN_CALCIUM"/>
    <property type="match status" value="1"/>
</dbReference>
<gene>
    <name evidence="4" type="ORF">GCM10007036_21920</name>
</gene>
<accession>A0A917I7J1</accession>
<dbReference type="PROSITE" id="PS51762">
    <property type="entry name" value="GH16_2"/>
    <property type="match status" value="1"/>
</dbReference>
<reference evidence="4" key="2">
    <citation type="submission" date="2020-09" db="EMBL/GenBank/DDBJ databases">
        <authorList>
            <person name="Sun Q."/>
            <person name="Zhou Y."/>
        </authorList>
    </citation>
    <scope>NUCLEOTIDE SEQUENCE</scope>
    <source>
        <strain evidence="4">CGMCC 1.12214</strain>
    </source>
</reference>
<dbReference type="InterPro" id="IPR013320">
    <property type="entry name" value="ConA-like_dom_sf"/>
</dbReference>
<evidence type="ECO:0000313" key="4">
    <source>
        <dbReference type="EMBL" id="GGH19208.1"/>
    </source>
</evidence>
<organism evidence="4 5">
    <name type="scientific">Alsobacter metallidurans</name>
    <dbReference type="NCBI Taxonomy" id="340221"/>
    <lineage>
        <taxon>Bacteria</taxon>
        <taxon>Pseudomonadati</taxon>
        <taxon>Pseudomonadota</taxon>
        <taxon>Alphaproteobacteria</taxon>
        <taxon>Hyphomicrobiales</taxon>
        <taxon>Alsobacteraceae</taxon>
        <taxon>Alsobacter</taxon>
    </lineage>
</organism>
<comment type="similarity">
    <text evidence="1">Belongs to the glycosyl hydrolase 16 family.</text>
</comment>
<dbReference type="InterPro" id="IPR000757">
    <property type="entry name" value="Beta-glucanase-like"/>
</dbReference>
<reference evidence="4" key="1">
    <citation type="journal article" date="2014" name="Int. J. Syst. Evol. Microbiol.">
        <title>Complete genome sequence of Corynebacterium casei LMG S-19264T (=DSM 44701T), isolated from a smear-ripened cheese.</title>
        <authorList>
            <consortium name="US DOE Joint Genome Institute (JGI-PGF)"/>
            <person name="Walter F."/>
            <person name="Albersmeier A."/>
            <person name="Kalinowski J."/>
            <person name="Ruckert C."/>
        </authorList>
    </citation>
    <scope>NUCLEOTIDE SEQUENCE</scope>
    <source>
        <strain evidence="4">CGMCC 1.12214</strain>
    </source>
</reference>
<dbReference type="GO" id="GO:0005509">
    <property type="term" value="F:calcium ion binding"/>
    <property type="evidence" value="ECO:0007669"/>
    <property type="project" value="InterPro"/>
</dbReference>
<dbReference type="Gene3D" id="2.150.10.10">
    <property type="entry name" value="Serralysin-like metalloprotease, C-terminal"/>
    <property type="match status" value="2"/>
</dbReference>
<dbReference type="Pfam" id="PF00722">
    <property type="entry name" value="Glyco_hydro_16"/>
    <property type="match status" value="1"/>
</dbReference>
<dbReference type="GO" id="GO:0004553">
    <property type="term" value="F:hydrolase activity, hydrolyzing O-glycosyl compounds"/>
    <property type="evidence" value="ECO:0007669"/>
    <property type="project" value="InterPro"/>
</dbReference>
<comment type="caution">
    <text evidence="4">The sequence shown here is derived from an EMBL/GenBank/DDBJ whole genome shotgun (WGS) entry which is preliminary data.</text>
</comment>
<dbReference type="Gene3D" id="2.60.120.200">
    <property type="match status" value="1"/>
</dbReference>
<dbReference type="RefSeq" id="WP_188517814.1">
    <property type="nucleotide sequence ID" value="NZ_BMES01000002.1"/>
</dbReference>
<dbReference type="AlphaFoldDB" id="A0A917I7J1"/>
<dbReference type="Pfam" id="PF00353">
    <property type="entry name" value="HemolysinCabind"/>
    <property type="match status" value="3"/>
</dbReference>
<evidence type="ECO:0000256" key="2">
    <source>
        <dbReference type="SAM" id="MobiDB-lite"/>
    </source>
</evidence>
<dbReference type="EMBL" id="BMES01000002">
    <property type="protein sequence ID" value="GGH19208.1"/>
    <property type="molecule type" value="Genomic_DNA"/>
</dbReference>
<proteinExistence type="inferred from homology"/>
<evidence type="ECO:0000256" key="1">
    <source>
        <dbReference type="ARBA" id="ARBA00006865"/>
    </source>
</evidence>
<dbReference type="Proteomes" id="UP000603912">
    <property type="component" value="Unassembled WGS sequence"/>
</dbReference>
<dbReference type="GO" id="GO:0005975">
    <property type="term" value="P:carbohydrate metabolic process"/>
    <property type="evidence" value="ECO:0007669"/>
    <property type="project" value="InterPro"/>
</dbReference>
<dbReference type="InterPro" id="IPR011049">
    <property type="entry name" value="Serralysin-like_metalloprot_C"/>
</dbReference>
<feature type="domain" description="GH16" evidence="3">
    <location>
        <begin position="2"/>
        <end position="247"/>
    </location>
</feature>
<feature type="region of interest" description="Disordered" evidence="2">
    <location>
        <begin position="244"/>
        <end position="269"/>
    </location>
</feature>
<dbReference type="CDD" id="cd08023">
    <property type="entry name" value="GH16_laminarinase_like"/>
    <property type="match status" value="1"/>
</dbReference>
<dbReference type="PRINTS" id="PR00313">
    <property type="entry name" value="CABNDNGRPT"/>
</dbReference>
<protein>
    <recommendedName>
        <fullName evidence="3">GH16 domain-containing protein</fullName>
    </recommendedName>
</protein>
<evidence type="ECO:0000259" key="3">
    <source>
        <dbReference type="PROSITE" id="PS51762"/>
    </source>
</evidence>
<dbReference type="PANTHER" id="PTHR10963:SF55">
    <property type="entry name" value="GLYCOSIDE HYDROLASE FAMILY 16 PROTEIN"/>
    <property type="match status" value="1"/>
</dbReference>
<dbReference type="SUPFAM" id="SSF51120">
    <property type="entry name" value="beta-Roll"/>
    <property type="match status" value="2"/>
</dbReference>
<name>A0A917I7J1_9HYPH</name>
<evidence type="ECO:0000313" key="5">
    <source>
        <dbReference type="Proteomes" id="UP000603912"/>
    </source>
</evidence>
<keyword evidence="5" id="KW-1185">Reference proteome</keyword>
<sequence length="523" mass="55381">MKDLSGYKLTFSDDFNSRSISQTGAATKWSDIRPEWRYDANSDIGFGRSSFLDAASGYDPFKVANGVLTITAQPDKTPYGYPGSWESGLIHTRGEFAQTYGYFEMRADMSDVKGAWDAFWLMPVTPANNKPGWQELDIVEHYGKYTPGVYSWIHTTDYHPNPNETLQVFSNHPDQTQGFHTYGMDWNDKTIGFYYDGQLMGTRATPSDMHGPMYLLANLAVEDGADPAGPPLHMQIDYIRAYSNNPNATPETPPTSQVPTEGADKLSGQGGNDVIDGKGGDDVINGMGGNDTILGAGGADTLWGNEGNDSLNGGGGSDVMYGGVGNDTYIVHDVGDKVVELANEGFDLVRSGVTYSLAANVERLEIIYAANADGYGNTLDNQLTGNAAANQLHGGAGADMLDGKGGADVLFGDAGNDIFRFSTAPAAGNVDTIADFANAAGNNDTIHLENAIFTALTKAGVLSAASFAANAAGVAQDANDFVVYETDTGKLFYDSNGSAAGGAVQIATLANHPALTAGDFWIV</sequence>